<protein>
    <recommendedName>
        <fullName evidence="7">Protein-L-isoaspartate O-methyltransferase</fullName>
        <ecNumber evidence="7">2.1.1.77</ecNumber>
    </recommendedName>
    <alternativeName>
        <fullName evidence="7">L-isoaspartyl protein carboxyl methyltransferase</fullName>
    </alternativeName>
    <alternativeName>
        <fullName evidence="7">Protein L-isoaspartyl methyltransferase</fullName>
    </alternativeName>
    <alternativeName>
        <fullName evidence="7">Protein-beta-aspartate methyltransferase</fullName>
        <shortName evidence="7">PIMT</shortName>
    </alternativeName>
</protein>
<evidence type="ECO:0000256" key="5">
    <source>
        <dbReference type="ARBA" id="ARBA00022679"/>
    </source>
</evidence>
<evidence type="ECO:0000256" key="3">
    <source>
        <dbReference type="ARBA" id="ARBA00022490"/>
    </source>
</evidence>
<dbReference type="AlphaFoldDB" id="A0A7U7GE37"/>
<accession>A0A7U7GE37</accession>
<evidence type="ECO:0000256" key="6">
    <source>
        <dbReference type="ARBA" id="ARBA00022691"/>
    </source>
</evidence>
<dbReference type="NCBIfam" id="NF001453">
    <property type="entry name" value="PRK00312.1"/>
    <property type="match status" value="1"/>
</dbReference>
<keyword evidence="4 7" id="KW-0489">Methyltransferase</keyword>
<sequence length="227" mass="24944">MNNDSVNDPECALRHLLDQVVAEIRETGNRTGCYTLSERVLGALTAVPRHCFVLADQQAWAYADQPLPIGRGQTISQPFIVALMTELLDIEPDAVVLEIGTGSGYQTAVLARLARQVYSIERIPELATAAAHRLSQFGFTHVEIRADDGARGWEEHAPFDRIMVTAAADEVPAALMRQLKPGGRLIIPVGAPYQTQDLRLLHKDEKGVVQSCSVLPVVFVPLIRDRD</sequence>
<feature type="active site" evidence="7">
    <location>
        <position position="76"/>
    </location>
</feature>
<dbReference type="NCBIfam" id="TIGR00080">
    <property type="entry name" value="pimt"/>
    <property type="match status" value="1"/>
</dbReference>
<comment type="subcellular location">
    <subcellularLocation>
        <location evidence="1 7">Cytoplasm</location>
    </subcellularLocation>
</comment>
<dbReference type="RefSeq" id="WP_230314472.1">
    <property type="nucleotide sequence ID" value="NZ_CBTK010000272.1"/>
</dbReference>
<dbReference type="PANTHER" id="PTHR11579">
    <property type="entry name" value="PROTEIN-L-ISOASPARTATE O-METHYLTRANSFERASE"/>
    <property type="match status" value="1"/>
</dbReference>
<dbReference type="GO" id="GO:0032259">
    <property type="term" value="P:methylation"/>
    <property type="evidence" value="ECO:0007669"/>
    <property type="project" value="UniProtKB-KW"/>
</dbReference>
<organism evidence="8 9">
    <name type="scientific">Candidatus Contendobacter odensis Run_B_J11</name>
    <dbReference type="NCBI Taxonomy" id="1400861"/>
    <lineage>
        <taxon>Bacteria</taxon>
        <taxon>Pseudomonadati</taxon>
        <taxon>Pseudomonadota</taxon>
        <taxon>Gammaproteobacteria</taxon>
        <taxon>Candidatus Competibacteraceae</taxon>
        <taxon>Candidatus Contendibacter</taxon>
    </lineage>
</organism>
<reference evidence="8 9" key="1">
    <citation type="journal article" date="2014" name="ISME J.">
        <title>Candidatus Competibacter-lineage genomes retrieved from metagenomes reveal functional metabolic diversity.</title>
        <authorList>
            <person name="McIlroy S.J."/>
            <person name="Albertsen M."/>
            <person name="Andresen E.K."/>
            <person name="Saunders A.M."/>
            <person name="Kristiansen R."/>
            <person name="Stokholm-Bjerregaard M."/>
            <person name="Nielsen K.L."/>
            <person name="Nielsen P.H."/>
        </authorList>
    </citation>
    <scope>NUCLEOTIDE SEQUENCE [LARGE SCALE GENOMIC DNA]</scope>
    <source>
        <strain evidence="8 9">Run_B_J11</strain>
    </source>
</reference>
<name>A0A7U7GE37_9GAMM</name>
<evidence type="ECO:0000256" key="4">
    <source>
        <dbReference type="ARBA" id="ARBA00022603"/>
    </source>
</evidence>
<gene>
    <name evidence="7 8" type="primary">pcm</name>
    <name evidence="8" type="ORF">BN874_560021</name>
</gene>
<dbReference type="PROSITE" id="PS01279">
    <property type="entry name" value="PCMT"/>
    <property type="match status" value="1"/>
</dbReference>
<keyword evidence="5 7" id="KW-0808">Transferase</keyword>
<keyword evidence="6 7" id="KW-0949">S-adenosyl-L-methionine</keyword>
<comment type="catalytic activity">
    <reaction evidence="7">
        <text>[protein]-L-isoaspartate + S-adenosyl-L-methionine = [protein]-L-isoaspartate alpha-methyl ester + S-adenosyl-L-homocysteine</text>
        <dbReference type="Rhea" id="RHEA:12705"/>
        <dbReference type="Rhea" id="RHEA-COMP:12143"/>
        <dbReference type="Rhea" id="RHEA-COMP:12144"/>
        <dbReference type="ChEBI" id="CHEBI:57856"/>
        <dbReference type="ChEBI" id="CHEBI:59789"/>
        <dbReference type="ChEBI" id="CHEBI:90596"/>
        <dbReference type="ChEBI" id="CHEBI:90598"/>
        <dbReference type="EC" id="2.1.1.77"/>
    </reaction>
</comment>
<dbReference type="PANTHER" id="PTHR11579:SF0">
    <property type="entry name" value="PROTEIN-L-ISOASPARTATE(D-ASPARTATE) O-METHYLTRANSFERASE"/>
    <property type="match status" value="1"/>
</dbReference>
<dbReference type="InterPro" id="IPR000682">
    <property type="entry name" value="PCMT"/>
</dbReference>
<dbReference type="GO" id="GO:0005737">
    <property type="term" value="C:cytoplasm"/>
    <property type="evidence" value="ECO:0007669"/>
    <property type="project" value="UniProtKB-SubCell"/>
</dbReference>
<evidence type="ECO:0000313" key="8">
    <source>
        <dbReference type="EMBL" id="CDH46705.1"/>
    </source>
</evidence>
<comment type="function">
    <text evidence="7">Catalyzes the methyl esterification of L-isoaspartyl residues in peptides and proteins that result from spontaneous decomposition of normal L-aspartyl and L-asparaginyl residues. It plays a role in the repair and/or degradation of damaged proteins.</text>
</comment>
<dbReference type="CDD" id="cd02440">
    <property type="entry name" value="AdoMet_MTases"/>
    <property type="match status" value="1"/>
</dbReference>
<comment type="caution">
    <text evidence="8">The sequence shown here is derived from an EMBL/GenBank/DDBJ whole genome shotgun (WGS) entry which is preliminary data.</text>
</comment>
<keyword evidence="3 7" id="KW-0963">Cytoplasm</keyword>
<evidence type="ECO:0000313" key="9">
    <source>
        <dbReference type="Proteomes" id="UP000019184"/>
    </source>
</evidence>
<dbReference type="Gene3D" id="3.40.50.150">
    <property type="entry name" value="Vaccinia Virus protein VP39"/>
    <property type="match status" value="1"/>
</dbReference>
<evidence type="ECO:0000256" key="7">
    <source>
        <dbReference type="HAMAP-Rule" id="MF_00090"/>
    </source>
</evidence>
<dbReference type="GO" id="GO:0030091">
    <property type="term" value="P:protein repair"/>
    <property type="evidence" value="ECO:0007669"/>
    <property type="project" value="UniProtKB-UniRule"/>
</dbReference>
<dbReference type="Pfam" id="PF01135">
    <property type="entry name" value="PCMT"/>
    <property type="match status" value="1"/>
</dbReference>
<dbReference type="HAMAP" id="MF_00090">
    <property type="entry name" value="PIMT"/>
    <property type="match status" value="1"/>
</dbReference>
<proteinExistence type="inferred from homology"/>
<dbReference type="GO" id="GO:0004719">
    <property type="term" value="F:protein-L-isoaspartate (D-aspartate) O-methyltransferase activity"/>
    <property type="evidence" value="ECO:0007669"/>
    <property type="project" value="UniProtKB-UniRule"/>
</dbReference>
<dbReference type="Proteomes" id="UP000019184">
    <property type="component" value="Unassembled WGS sequence"/>
</dbReference>
<dbReference type="SUPFAM" id="SSF53335">
    <property type="entry name" value="S-adenosyl-L-methionine-dependent methyltransferases"/>
    <property type="match status" value="1"/>
</dbReference>
<evidence type="ECO:0000256" key="1">
    <source>
        <dbReference type="ARBA" id="ARBA00004496"/>
    </source>
</evidence>
<dbReference type="EMBL" id="CBTK010000272">
    <property type="protein sequence ID" value="CDH46705.1"/>
    <property type="molecule type" value="Genomic_DNA"/>
</dbReference>
<comment type="similarity">
    <text evidence="2 7">Belongs to the methyltransferase superfamily. L-isoaspartyl/D-aspartyl protein methyltransferase family.</text>
</comment>
<dbReference type="FunFam" id="3.40.50.150:FF:000010">
    <property type="entry name" value="Protein-L-isoaspartate O-methyltransferase"/>
    <property type="match status" value="1"/>
</dbReference>
<dbReference type="InterPro" id="IPR029063">
    <property type="entry name" value="SAM-dependent_MTases_sf"/>
</dbReference>
<keyword evidence="9" id="KW-1185">Reference proteome</keyword>
<dbReference type="EC" id="2.1.1.77" evidence="7"/>
<evidence type="ECO:0000256" key="2">
    <source>
        <dbReference type="ARBA" id="ARBA00005369"/>
    </source>
</evidence>